<feature type="chain" id="PRO_5004679221" evidence="9">
    <location>
        <begin position="20"/>
        <end position="485"/>
    </location>
</feature>
<evidence type="ECO:0000256" key="6">
    <source>
        <dbReference type="ARBA" id="ARBA00023136"/>
    </source>
</evidence>
<dbReference type="eggNOG" id="COG1538">
    <property type="taxonomic scope" value="Bacteria"/>
</dbReference>
<name>U7DDE9_9BACT</name>
<evidence type="ECO:0000256" key="4">
    <source>
        <dbReference type="ARBA" id="ARBA00022452"/>
    </source>
</evidence>
<dbReference type="Pfam" id="PF02321">
    <property type="entry name" value="OEP"/>
    <property type="match status" value="2"/>
</dbReference>
<evidence type="ECO:0000256" key="9">
    <source>
        <dbReference type="SAM" id="SignalP"/>
    </source>
</evidence>
<dbReference type="AlphaFoldDB" id="U7DDE9"/>
<gene>
    <name evidence="10" type="ORF">CALK_0399</name>
</gene>
<dbReference type="InterPro" id="IPR003423">
    <property type="entry name" value="OMP_efflux"/>
</dbReference>
<evidence type="ECO:0000256" key="7">
    <source>
        <dbReference type="ARBA" id="ARBA00023237"/>
    </source>
</evidence>
<dbReference type="SUPFAM" id="SSF56954">
    <property type="entry name" value="Outer membrane efflux proteins (OEP)"/>
    <property type="match status" value="1"/>
</dbReference>
<keyword evidence="7" id="KW-0998">Cell outer membrane</keyword>
<keyword evidence="4" id="KW-1134">Transmembrane beta strand</keyword>
<evidence type="ECO:0000256" key="5">
    <source>
        <dbReference type="ARBA" id="ARBA00022692"/>
    </source>
</evidence>
<dbReference type="OrthoDB" id="367883at2"/>
<evidence type="ECO:0000256" key="8">
    <source>
        <dbReference type="SAM" id="Coils"/>
    </source>
</evidence>
<keyword evidence="5" id="KW-0812">Transmembrane</keyword>
<dbReference type="PANTHER" id="PTHR30026:SF20">
    <property type="entry name" value="OUTER MEMBRANE PROTEIN TOLC"/>
    <property type="match status" value="1"/>
</dbReference>
<comment type="caution">
    <text evidence="10">The sequence shown here is derived from an EMBL/GenBank/DDBJ whole genome shotgun (WGS) entry which is preliminary data.</text>
</comment>
<sequence length="485" mass="54707">MKRVCTVVLVSVMFSVALGQEQVTLTDLLSHAFSHSEELALLRKEREHVALQEKEHRASGLPQINASMAYIHAPRSYNPYDLSMDIEGSLAEELGNPEEVFLQNPDYTVTPGDILAYENAMGIAQTFDGVLAELGGFDLSPPKNTLNWEVKLEQVIFAQGKIKTAVEIARIAYENIDMQIEAEKLAIAKDVREKHHTYLVAQSNYEVRQSDVKLSRRTHEISRIRFDTGHGTELDTLNSKYRLKQSESSLREAAMNKRLAKKDLLTRVSMDYADDEVVILGQLTEPEFSLDVKTARGRMKEGNRTLKVLDVLAEMRDKQVDMSRTDFFPSVGAFASAGQTSLYDGVDDIDFGWNVELGVGVQIPIFHGGQRRHRMEQSRVKRRKVTSQYDQVLRQLTLALEAAYETYELAQEELVEARDMIRLTERSVSVSEVAYEMGQISQLELDQTKQQYRMSRLAENAALGKLNAAVAQIESLIGDTTLIEL</sequence>
<keyword evidence="11" id="KW-1185">Reference proteome</keyword>
<comment type="similarity">
    <text evidence="2">Belongs to the outer membrane factor (OMF) (TC 1.B.17) family.</text>
</comment>
<dbReference type="GO" id="GO:0015562">
    <property type="term" value="F:efflux transmembrane transporter activity"/>
    <property type="evidence" value="ECO:0007669"/>
    <property type="project" value="InterPro"/>
</dbReference>
<organism evidence="10 11">
    <name type="scientific">Chitinivibrio alkaliphilus ACht1</name>
    <dbReference type="NCBI Taxonomy" id="1313304"/>
    <lineage>
        <taxon>Bacteria</taxon>
        <taxon>Pseudomonadati</taxon>
        <taxon>Fibrobacterota</taxon>
        <taxon>Chitinivibrionia</taxon>
        <taxon>Chitinivibrionales</taxon>
        <taxon>Chitinivibrionaceae</taxon>
        <taxon>Chitinivibrio</taxon>
    </lineage>
</organism>
<dbReference type="InterPro" id="IPR051906">
    <property type="entry name" value="TolC-like"/>
</dbReference>
<dbReference type="PANTHER" id="PTHR30026">
    <property type="entry name" value="OUTER MEMBRANE PROTEIN TOLC"/>
    <property type="match status" value="1"/>
</dbReference>
<proteinExistence type="inferred from homology"/>
<feature type="coiled-coil region" evidence="8">
    <location>
        <begin position="393"/>
        <end position="427"/>
    </location>
</feature>
<accession>U7DDE9</accession>
<dbReference type="GO" id="GO:1990281">
    <property type="term" value="C:efflux pump complex"/>
    <property type="evidence" value="ECO:0007669"/>
    <property type="project" value="TreeGrafter"/>
</dbReference>
<dbReference type="RefSeq" id="WP_022635939.1">
    <property type="nucleotide sequence ID" value="NZ_ASJR01000003.1"/>
</dbReference>
<protein>
    <submittedName>
        <fullName evidence="10">Outer membrane efflux protein, putative</fullName>
    </submittedName>
</protein>
<dbReference type="GO" id="GO:0015288">
    <property type="term" value="F:porin activity"/>
    <property type="evidence" value="ECO:0007669"/>
    <property type="project" value="TreeGrafter"/>
</dbReference>
<keyword evidence="6" id="KW-0472">Membrane</keyword>
<evidence type="ECO:0000256" key="1">
    <source>
        <dbReference type="ARBA" id="ARBA00004442"/>
    </source>
</evidence>
<comment type="subcellular location">
    <subcellularLocation>
        <location evidence="1">Cell outer membrane</location>
    </subcellularLocation>
</comment>
<keyword evidence="3" id="KW-0813">Transport</keyword>
<evidence type="ECO:0000313" key="11">
    <source>
        <dbReference type="Proteomes" id="UP000017148"/>
    </source>
</evidence>
<feature type="signal peptide" evidence="9">
    <location>
        <begin position="1"/>
        <end position="19"/>
    </location>
</feature>
<evidence type="ECO:0000256" key="2">
    <source>
        <dbReference type="ARBA" id="ARBA00007613"/>
    </source>
</evidence>
<evidence type="ECO:0000256" key="3">
    <source>
        <dbReference type="ARBA" id="ARBA00022448"/>
    </source>
</evidence>
<evidence type="ECO:0000313" key="10">
    <source>
        <dbReference type="EMBL" id="ERP38911.1"/>
    </source>
</evidence>
<dbReference type="GO" id="GO:0009279">
    <property type="term" value="C:cell outer membrane"/>
    <property type="evidence" value="ECO:0007669"/>
    <property type="project" value="UniProtKB-SubCell"/>
</dbReference>
<keyword evidence="9" id="KW-0732">Signal</keyword>
<dbReference type="STRING" id="1313304.CALK_0399"/>
<keyword evidence="8" id="KW-0175">Coiled coil</keyword>
<dbReference type="EMBL" id="ASJR01000003">
    <property type="protein sequence ID" value="ERP38911.1"/>
    <property type="molecule type" value="Genomic_DNA"/>
</dbReference>
<dbReference type="Gene3D" id="1.20.1600.10">
    <property type="entry name" value="Outer membrane efflux proteins (OEP)"/>
    <property type="match status" value="1"/>
</dbReference>
<dbReference type="Proteomes" id="UP000017148">
    <property type="component" value="Unassembled WGS sequence"/>
</dbReference>
<reference evidence="10 11" key="1">
    <citation type="journal article" date="2013" name="Environ. Microbiol.">
        <title>Genome analysis of Chitinivibrio alkaliphilus gen. nov., sp. nov., a novel extremely haloalkaliphilic anaerobic chitinolytic bacterium from the candidate phylum Termite Group 3.</title>
        <authorList>
            <person name="Sorokin D.Y."/>
            <person name="Gumerov V.M."/>
            <person name="Rakitin A.L."/>
            <person name="Beletsky A.V."/>
            <person name="Damste J.S."/>
            <person name="Muyzer G."/>
            <person name="Mardanov A.V."/>
            <person name="Ravin N.V."/>
        </authorList>
    </citation>
    <scope>NUCLEOTIDE SEQUENCE [LARGE SCALE GENOMIC DNA]</scope>
    <source>
        <strain evidence="10 11">ACht1</strain>
    </source>
</reference>